<dbReference type="AlphaFoldDB" id="A0A1I7E4N5"/>
<evidence type="ECO:0008006" key="3">
    <source>
        <dbReference type="Google" id="ProtNLM"/>
    </source>
</evidence>
<evidence type="ECO:0000313" key="1">
    <source>
        <dbReference type="EMBL" id="SFU18783.1"/>
    </source>
</evidence>
<dbReference type="OrthoDB" id="2599194at2"/>
<dbReference type="RefSeq" id="WP_091698018.1">
    <property type="nucleotide sequence ID" value="NZ_FPBF01000010.1"/>
</dbReference>
<proteinExistence type="predicted"/>
<accession>A0A1I7E4N5</accession>
<gene>
    <name evidence="1" type="ORF">SAMN04489724_0030</name>
</gene>
<dbReference type="STRING" id="305507.SAMN04489724_0030"/>
<protein>
    <recommendedName>
        <fullName evidence="3">DinB superfamily protein</fullName>
    </recommendedName>
</protein>
<dbReference type="Pfam" id="PF07606">
    <property type="entry name" value="DUF1569"/>
    <property type="match status" value="1"/>
</dbReference>
<organism evidence="1 2">
    <name type="scientific">Algoriphagus locisalis</name>
    <dbReference type="NCBI Taxonomy" id="305507"/>
    <lineage>
        <taxon>Bacteria</taxon>
        <taxon>Pseudomonadati</taxon>
        <taxon>Bacteroidota</taxon>
        <taxon>Cytophagia</taxon>
        <taxon>Cytophagales</taxon>
        <taxon>Cyclobacteriaceae</taxon>
        <taxon>Algoriphagus</taxon>
    </lineage>
</organism>
<dbReference type="InterPro" id="IPR011463">
    <property type="entry name" value="DUF1569"/>
</dbReference>
<reference evidence="2" key="1">
    <citation type="submission" date="2016-10" db="EMBL/GenBank/DDBJ databases">
        <authorList>
            <person name="Varghese N."/>
            <person name="Submissions S."/>
        </authorList>
    </citation>
    <scope>NUCLEOTIDE SEQUENCE [LARGE SCALE GENOMIC DNA]</scope>
    <source>
        <strain evidence="2">DSM 23445</strain>
    </source>
</reference>
<evidence type="ECO:0000313" key="2">
    <source>
        <dbReference type="Proteomes" id="UP000199673"/>
    </source>
</evidence>
<dbReference type="Proteomes" id="UP000199673">
    <property type="component" value="Unassembled WGS sequence"/>
</dbReference>
<dbReference type="EMBL" id="FPBF01000010">
    <property type="protein sequence ID" value="SFU18783.1"/>
    <property type="molecule type" value="Genomic_DNA"/>
</dbReference>
<name>A0A1I7E4N5_9BACT</name>
<keyword evidence="2" id="KW-1185">Reference proteome</keyword>
<sequence length="151" mass="17834">MKTVFDKSTNEELIKRISSLSEKSKARWGKMTVYQMIRHFNLWDQWVLGIDNEILYKQSFLGKIIGKIMLHSTVKDDKPFGKNIPAGANFIIKARNGDFDFQKRKWIDLTSKFKTYNNPDFIHGLFGKMNEDQIGIFVYKHYDHHLRQFGV</sequence>